<dbReference type="Gene3D" id="1.20.58.1610">
    <property type="entry name" value="NADH:ubiquinone/plastoquinone oxidoreductase, chain 3"/>
    <property type="match status" value="1"/>
</dbReference>
<dbReference type="HOGENOM" id="CLU_119549_3_0_1"/>
<gene>
    <name evidence="11" type="ORF">DACRYDRAFT_51814</name>
</gene>
<proteinExistence type="inferred from homology"/>
<feature type="transmembrane region" description="Helical" evidence="10">
    <location>
        <begin position="6"/>
        <end position="27"/>
    </location>
</feature>
<feature type="transmembrane region" description="Helical" evidence="10">
    <location>
        <begin position="88"/>
        <end position="107"/>
    </location>
</feature>
<dbReference type="GO" id="GO:0008137">
    <property type="term" value="F:NADH dehydrogenase (ubiquinone) activity"/>
    <property type="evidence" value="ECO:0007669"/>
    <property type="project" value="UniProtKB-EC"/>
</dbReference>
<dbReference type="AlphaFoldDB" id="M5G2E4"/>
<comment type="similarity">
    <text evidence="2">Belongs to the complex I subunit 3 family.</text>
</comment>
<evidence type="ECO:0000313" key="11">
    <source>
        <dbReference type="EMBL" id="EJU02385.1"/>
    </source>
</evidence>
<evidence type="ECO:0000256" key="4">
    <source>
        <dbReference type="ARBA" id="ARBA00022448"/>
    </source>
</evidence>
<evidence type="ECO:0000256" key="1">
    <source>
        <dbReference type="ARBA" id="ARBA00004370"/>
    </source>
</evidence>
<dbReference type="Pfam" id="PF00507">
    <property type="entry name" value="Oxidored_q4"/>
    <property type="match status" value="1"/>
</dbReference>
<organism evidence="11 12">
    <name type="scientific">Dacryopinax primogenitus (strain DJM 731)</name>
    <name type="common">Brown rot fungus</name>
    <dbReference type="NCBI Taxonomy" id="1858805"/>
    <lineage>
        <taxon>Eukaryota</taxon>
        <taxon>Fungi</taxon>
        <taxon>Dikarya</taxon>
        <taxon>Basidiomycota</taxon>
        <taxon>Agaricomycotina</taxon>
        <taxon>Dacrymycetes</taxon>
        <taxon>Dacrymycetales</taxon>
        <taxon>Dacrymycetaceae</taxon>
        <taxon>Dacryopinax</taxon>
    </lineage>
</organism>
<dbReference type="PANTHER" id="PTHR11058">
    <property type="entry name" value="NADH-UBIQUINONE OXIDOREDUCTASE CHAIN 3"/>
    <property type="match status" value="1"/>
</dbReference>
<dbReference type="PANTHER" id="PTHR11058:SF9">
    <property type="entry name" value="NADH-UBIQUINONE OXIDOREDUCTASE CHAIN 3"/>
    <property type="match status" value="1"/>
</dbReference>
<dbReference type="OMA" id="KGALEWH"/>
<name>M5G2E4_DACPD</name>
<evidence type="ECO:0000256" key="3">
    <source>
        <dbReference type="ARBA" id="ARBA00021007"/>
    </source>
</evidence>
<dbReference type="GO" id="GO:0030964">
    <property type="term" value="C:NADH dehydrogenase complex"/>
    <property type="evidence" value="ECO:0007669"/>
    <property type="project" value="TreeGrafter"/>
</dbReference>
<evidence type="ECO:0000313" key="12">
    <source>
        <dbReference type="Proteomes" id="UP000030653"/>
    </source>
</evidence>
<evidence type="ECO:0000256" key="10">
    <source>
        <dbReference type="SAM" id="Phobius"/>
    </source>
</evidence>
<dbReference type="InterPro" id="IPR038430">
    <property type="entry name" value="NDAH_ubi_oxred_su3_sf"/>
</dbReference>
<comment type="catalytic activity">
    <reaction evidence="9">
        <text>a ubiquinone + NADH + 5 H(+)(in) = a ubiquinol + NAD(+) + 4 H(+)(out)</text>
        <dbReference type="Rhea" id="RHEA:29091"/>
        <dbReference type="Rhea" id="RHEA-COMP:9565"/>
        <dbReference type="Rhea" id="RHEA-COMP:9566"/>
        <dbReference type="ChEBI" id="CHEBI:15378"/>
        <dbReference type="ChEBI" id="CHEBI:16389"/>
        <dbReference type="ChEBI" id="CHEBI:17976"/>
        <dbReference type="ChEBI" id="CHEBI:57540"/>
        <dbReference type="ChEBI" id="CHEBI:57945"/>
        <dbReference type="EC" id="7.1.1.2"/>
    </reaction>
</comment>
<evidence type="ECO:0000256" key="9">
    <source>
        <dbReference type="ARBA" id="ARBA00049551"/>
    </source>
</evidence>
<keyword evidence="4" id="KW-0813">Transport</keyword>
<comment type="subcellular location">
    <subcellularLocation>
        <location evidence="1">Membrane</location>
    </subcellularLocation>
</comment>
<evidence type="ECO:0000256" key="5">
    <source>
        <dbReference type="ARBA" id="ARBA00022692"/>
    </source>
</evidence>
<dbReference type="OrthoDB" id="154075at2759"/>
<accession>M5G2E4</accession>
<dbReference type="STRING" id="1858805.M5G2E4"/>
<dbReference type="Proteomes" id="UP000030653">
    <property type="component" value="Unassembled WGS sequence"/>
</dbReference>
<evidence type="ECO:0000256" key="2">
    <source>
        <dbReference type="ARBA" id="ARBA00008472"/>
    </source>
</evidence>
<evidence type="ECO:0000256" key="8">
    <source>
        <dbReference type="ARBA" id="ARBA00031029"/>
    </source>
</evidence>
<evidence type="ECO:0000256" key="7">
    <source>
        <dbReference type="ARBA" id="ARBA00023136"/>
    </source>
</evidence>
<keyword evidence="5 10" id="KW-0812">Transmembrane</keyword>
<dbReference type="RefSeq" id="XP_040629279.1">
    <property type="nucleotide sequence ID" value="XM_040775059.1"/>
</dbReference>
<protein>
    <recommendedName>
        <fullName evidence="3">NADH-ubiquinone oxidoreductase chain 3</fullName>
    </recommendedName>
    <alternativeName>
        <fullName evidence="8">NADH dehydrogenase subunit 3</fullName>
    </alternativeName>
</protein>
<sequence>MSNLTFIIFLIFIPILVIILLLLNLLLSVHKPSTEKVEVYECGFHPVGEQTRSAFNVQFFLLGLLFMIFDVELILFAPIVISIKNVDYYGLTIAIIFFILLTFGFIYEIGKGAININNVLPLHNNKLNIKSY</sequence>
<keyword evidence="7 10" id="KW-0472">Membrane</keyword>
<reference evidence="11 12" key="1">
    <citation type="journal article" date="2012" name="Science">
        <title>The Paleozoic origin of enzymatic lignin decomposition reconstructed from 31 fungal genomes.</title>
        <authorList>
            <person name="Floudas D."/>
            <person name="Binder M."/>
            <person name="Riley R."/>
            <person name="Barry K."/>
            <person name="Blanchette R.A."/>
            <person name="Henrissat B."/>
            <person name="Martinez A.T."/>
            <person name="Otillar R."/>
            <person name="Spatafora J.W."/>
            <person name="Yadav J.S."/>
            <person name="Aerts A."/>
            <person name="Benoit I."/>
            <person name="Boyd A."/>
            <person name="Carlson A."/>
            <person name="Copeland A."/>
            <person name="Coutinho P.M."/>
            <person name="de Vries R.P."/>
            <person name="Ferreira P."/>
            <person name="Findley K."/>
            <person name="Foster B."/>
            <person name="Gaskell J."/>
            <person name="Glotzer D."/>
            <person name="Gorecki P."/>
            <person name="Heitman J."/>
            <person name="Hesse C."/>
            <person name="Hori C."/>
            <person name="Igarashi K."/>
            <person name="Jurgens J.A."/>
            <person name="Kallen N."/>
            <person name="Kersten P."/>
            <person name="Kohler A."/>
            <person name="Kuees U."/>
            <person name="Kumar T.K.A."/>
            <person name="Kuo A."/>
            <person name="LaButti K."/>
            <person name="Larrondo L.F."/>
            <person name="Lindquist E."/>
            <person name="Ling A."/>
            <person name="Lombard V."/>
            <person name="Lucas S."/>
            <person name="Lundell T."/>
            <person name="Martin R."/>
            <person name="McLaughlin D.J."/>
            <person name="Morgenstern I."/>
            <person name="Morin E."/>
            <person name="Murat C."/>
            <person name="Nagy L.G."/>
            <person name="Nolan M."/>
            <person name="Ohm R.A."/>
            <person name="Patyshakuliyeva A."/>
            <person name="Rokas A."/>
            <person name="Ruiz-Duenas F.J."/>
            <person name="Sabat G."/>
            <person name="Salamov A."/>
            <person name="Samejima M."/>
            <person name="Schmutz J."/>
            <person name="Slot J.C."/>
            <person name="St John F."/>
            <person name="Stenlid J."/>
            <person name="Sun H."/>
            <person name="Sun S."/>
            <person name="Syed K."/>
            <person name="Tsang A."/>
            <person name="Wiebenga A."/>
            <person name="Young D."/>
            <person name="Pisabarro A."/>
            <person name="Eastwood D.C."/>
            <person name="Martin F."/>
            <person name="Cullen D."/>
            <person name="Grigoriev I.V."/>
            <person name="Hibbett D.S."/>
        </authorList>
    </citation>
    <scope>NUCLEOTIDE SEQUENCE [LARGE SCALE GENOMIC DNA]</scope>
    <source>
        <strain evidence="11 12">DJM-731 SS1</strain>
    </source>
</reference>
<dbReference type="InterPro" id="IPR000440">
    <property type="entry name" value="NADH_UbQ/plastoQ_OxRdtase_su3"/>
</dbReference>
<keyword evidence="12" id="KW-1185">Reference proteome</keyword>
<feature type="transmembrane region" description="Helical" evidence="10">
    <location>
        <begin position="59"/>
        <end position="82"/>
    </location>
</feature>
<dbReference type="GeneID" id="63690121"/>
<dbReference type="EMBL" id="JH795862">
    <property type="protein sequence ID" value="EJU02385.1"/>
    <property type="molecule type" value="Genomic_DNA"/>
</dbReference>
<keyword evidence="6 10" id="KW-1133">Transmembrane helix</keyword>
<evidence type="ECO:0000256" key="6">
    <source>
        <dbReference type="ARBA" id="ARBA00022989"/>
    </source>
</evidence>